<dbReference type="EMBL" id="BPLF01000001">
    <property type="protein sequence ID" value="GIX61782.1"/>
    <property type="molecule type" value="Genomic_DNA"/>
</dbReference>
<organism evidence="1 2">
    <name type="scientific">Babesia caballi</name>
    <dbReference type="NCBI Taxonomy" id="5871"/>
    <lineage>
        <taxon>Eukaryota</taxon>
        <taxon>Sar</taxon>
        <taxon>Alveolata</taxon>
        <taxon>Apicomplexa</taxon>
        <taxon>Aconoidasida</taxon>
        <taxon>Piroplasmida</taxon>
        <taxon>Babesiidae</taxon>
        <taxon>Babesia</taxon>
    </lineage>
</organism>
<reference evidence="1 2" key="1">
    <citation type="submission" date="2021-06" db="EMBL/GenBank/DDBJ databases">
        <title>Genome sequence of Babesia caballi.</title>
        <authorList>
            <person name="Yamagishi J."/>
            <person name="Kidaka T."/>
            <person name="Ochi A."/>
        </authorList>
    </citation>
    <scope>NUCLEOTIDE SEQUENCE [LARGE SCALE GENOMIC DNA]</scope>
    <source>
        <strain evidence="1">USDA-D6B2</strain>
    </source>
</reference>
<evidence type="ECO:0000313" key="2">
    <source>
        <dbReference type="Proteomes" id="UP001497744"/>
    </source>
</evidence>
<proteinExistence type="predicted"/>
<dbReference type="Proteomes" id="UP001497744">
    <property type="component" value="Unassembled WGS sequence"/>
</dbReference>
<keyword evidence="2" id="KW-1185">Reference proteome</keyword>
<evidence type="ECO:0000313" key="1">
    <source>
        <dbReference type="EMBL" id="GIX61782.1"/>
    </source>
</evidence>
<dbReference type="GeneID" id="94193265"/>
<sequence length="120" mass="13051">MALDGHHQRHPEVPGQQREPADVVAVELHLVFVVLVYTNDLVERLPLVNLLDYTNVVGRVAAVGVQRVPELAQVTGLQDVAAVPNVQPRNRLHVEHAVRGDVGQALGEEQLRVAAVAGLR</sequence>
<comment type="caution">
    <text evidence="1">The sequence shown here is derived from an EMBL/GenBank/DDBJ whole genome shotgun (WGS) entry which is preliminary data.</text>
</comment>
<name>A0AAV4LQ88_BABCB</name>
<gene>
    <name evidence="1" type="ORF">BcabD6B2_12170</name>
</gene>
<dbReference type="RefSeq" id="XP_067713853.1">
    <property type="nucleotide sequence ID" value="XM_067857752.1"/>
</dbReference>
<dbReference type="AlphaFoldDB" id="A0AAV4LQ88"/>
<protein>
    <submittedName>
        <fullName evidence="1">NAD(P)/FAD-dependent oxidoreductase</fullName>
    </submittedName>
</protein>
<accession>A0AAV4LQ88</accession>